<gene>
    <name evidence="1" type="ORF">METZ01_LOCUS248834</name>
</gene>
<dbReference type="InterPro" id="IPR032675">
    <property type="entry name" value="LRR_dom_sf"/>
</dbReference>
<dbReference type="EMBL" id="UINC01065873">
    <property type="protein sequence ID" value="SVB95980.1"/>
    <property type="molecule type" value="Genomic_DNA"/>
</dbReference>
<name>A0A382I8L3_9ZZZZ</name>
<dbReference type="Gene3D" id="3.80.10.10">
    <property type="entry name" value="Ribonuclease Inhibitor"/>
    <property type="match status" value="1"/>
</dbReference>
<dbReference type="AlphaFoldDB" id="A0A382I8L3"/>
<reference evidence="1" key="1">
    <citation type="submission" date="2018-05" db="EMBL/GenBank/DDBJ databases">
        <authorList>
            <person name="Lanie J.A."/>
            <person name="Ng W.-L."/>
            <person name="Kazmierczak K.M."/>
            <person name="Andrzejewski T.M."/>
            <person name="Davidsen T.M."/>
            <person name="Wayne K.J."/>
            <person name="Tettelin H."/>
            <person name="Glass J.I."/>
            <person name="Rusch D."/>
            <person name="Podicherti R."/>
            <person name="Tsui H.-C.T."/>
            <person name="Winkler M.E."/>
        </authorList>
    </citation>
    <scope>NUCLEOTIDE SEQUENCE</scope>
</reference>
<evidence type="ECO:0000313" key="1">
    <source>
        <dbReference type="EMBL" id="SVB95980.1"/>
    </source>
</evidence>
<protein>
    <submittedName>
        <fullName evidence="1">Uncharacterized protein</fullName>
    </submittedName>
</protein>
<accession>A0A382I8L3</accession>
<proteinExistence type="predicted"/>
<feature type="non-terminal residue" evidence="1">
    <location>
        <position position="1"/>
    </location>
</feature>
<organism evidence="1">
    <name type="scientific">marine metagenome</name>
    <dbReference type="NCBI Taxonomy" id="408172"/>
    <lineage>
        <taxon>unclassified sequences</taxon>
        <taxon>metagenomes</taxon>
        <taxon>ecological metagenomes</taxon>
    </lineage>
</organism>
<sequence length="85" mass="9980">IEIWNIRAYWTSNHPGSPYESNGKSMRRIDIRENNLTGVIPESLCDLNLRWRSFDFIDIRDNKFCPPYPSCLDNRTGQQDISNCD</sequence>